<dbReference type="SUPFAM" id="SSF52058">
    <property type="entry name" value="L domain-like"/>
    <property type="match status" value="3"/>
</dbReference>
<keyword evidence="8 11" id="KW-1133">Transmembrane helix</keyword>
<dbReference type="SUPFAM" id="SSF52047">
    <property type="entry name" value="RNI-like"/>
    <property type="match status" value="1"/>
</dbReference>
<feature type="chain" id="PRO_5023908094" evidence="12">
    <location>
        <begin position="25"/>
        <end position="1245"/>
    </location>
</feature>
<evidence type="ECO:0000256" key="5">
    <source>
        <dbReference type="ARBA" id="ARBA00022692"/>
    </source>
</evidence>
<evidence type="ECO:0000259" key="13">
    <source>
        <dbReference type="Pfam" id="PF08263"/>
    </source>
</evidence>
<sequence length="1245" mass="136987">MASTISALLLFLARLQILFSTSSAHGDAGNLPSVSVPFLCNPDQANALLQLKKPFFFDRSTTRLQSWRDGTDCCVWEGVGCDASSGNVTVLDLNNRGLSSHRLHPAIFNLTSLRQLDLSMNDFNRNGYYISYPQDNIPATRFETFTMLTHLNMSNIGLGGKIPFGISKLVNLLSLDLSNYFDFSDSDGPYYSFGYGNYLYESSFATLVANLSNLRELRLDEVDLSGNEDWCTSLAASVPNLEVLSLAFCGLLSGPINKSLSKNLRILDLSGNQNLWGHVPIFSDASSLETLILDGTNFSSAKLASSSNFKLLKELRIDGNLVSVDFLSSLGRLGSLGQLYLGFGSVNELGSIFTWIGDRNNLTTLKLGGCNFSMTTPSSVSSFKNLRRLAMYDCNLPGPVISAISDLMHLQTLEMDSCITYGSIPSSFGNLKSLINIYVTDSGFSGPLPAAIGNLTKLRRLSLAACNLSGTIPSSIANFTRLTSLDLSYNSLQVLTLTKEEAPSNFTVSTVLAGEVPSSIFTIPVLRLLDLSSNKLSGPIREFNQALSKLESVYLRNNTLSGEVPSSIFTIPVLRFLDLSSNKLSGPIREFNQVLSKLEFVSLRNNTLSGEVPSSIFSLPVLRNLDLSCNNLSGPIREFDKVPSQLEFVDFSENELSGPIPKAFFQLTSVISLDLSSNNLIGLVDLVWFWRLRKIKYLYLSNNKLSVIETEGNSLLPSDWSGPEVLQLASCNITQFPRSLMHNKYISYLDLSCNKISGDIPKQLWETWSSHLSYLNLSHNMLTGMQLTSNVLPLTSLESLDLSFNGFQGTIPMPNSSFAYLMDYSNNNFSSVLPNFTFYLRDRGYLSMSNNTINEHIPYSICNSSTLYFLDLSYNNFNGPLPSCLIENGRLGVLNLRENHFQGMLPSNITTRCLLQTIDLHGNKVYGRLPRMLSNCLQLEVLDLGSNLVVDTFPSWLRGLPKLSVIVLRSNQLHGSIGDIVRDTKSKESFPSLQIIDLSSNNFSGNLRPQWFEQLKSMMTNFNSGGQIIAVNISAMPPSSASGYRDSTEIMYKGSDMIFERISTTLTAIDFSNNRLEGTIPESIGRLVALRVLNLSHNAFTGEIPTELGSMTNLESLDLSCNQLSGEIPQDLTNLTFLDVLNLSNNHLVGKVPQSRQLSTFGSSSFEGNSGLCGPPLYELPCGVLPNSPNVTNVHKYSHRVDVVLFLFVGLGFGVGFAAAILAKWGRVGRWFVATARAWPSVTTR</sequence>
<keyword evidence="5 11" id="KW-0812">Transmembrane</keyword>
<dbReference type="InterPro" id="IPR001611">
    <property type="entry name" value="Leu-rich_rpt"/>
</dbReference>
<dbReference type="GO" id="GO:0005886">
    <property type="term" value="C:plasma membrane"/>
    <property type="evidence" value="ECO:0007669"/>
    <property type="project" value="UniProtKB-SubCell"/>
</dbReference>
<dbReference type="Pfam" id="PF23598">
    <property type="entry name" value="LRR_14"/>
    <property type="match status" value="1"/>
</dbReference>
<evidence type="ECO:0000256" key="4">
    <source>
        <dbReference type="ARBA" id="ARBA00022614"/>
    </source>
</evidence>
<comment type="similarity">
    <text evidence="2">Belongs to the RLP family.</text>
</comment>
<proteinExistence type="inferred from homology"/>
<evidence type="ECO:0000256" key="9">
    <source>
        <dbReference type="ARBA" id="ARBA00023136"/>
    </source>
</evidence>
<dbReference type="Pfam" id="PF13855">
    <property type="entry name" value="LRR_8"/>
    <property type="match status" value="2"/>
</dbReference>
<dbReference type="InterPro" id="IPR032675">
    <property type="entry name" value="LRR_dom_sf"/>
</dbReference>
<keyword evidence="7" id="KW-0677">Repeat</keyword>
<dbReference type="PROSITE" id="PS51450">
    <property type="entry name" value="LRR"/>
    <property type="match status" value="2"/>
</dbReference>
<evidence type="ECO:0000256" key="1">
    <source>
        <dbReference type="ARBA" id="ARBA00004251"/>
    </source>
</evidence>
<dbReference type="InterPro" id="IPR013210">
    <property type="entry name" value="LRR_N_plant-typ"/>
</dbReference>
<dbReference type="Proteomes" id="UP000324897">
    <property type="component" value="Unassembled WGS sequence"/>
</dbReference>
<dbReference type="InterPro" id="IPR003591">
    <property type="entry name" value="Leu-rich_rpt_typical-subtyp"/>
</dbReference>
<keyword evidence="10" id="KW-0325">Glycoprotein</keyword>
<feature type="signal peptide" evidence="12">
    <location>
        <begin position="1"/>
        <end position="24"/>
    </location>
</feature>
<protein>
    <submittedName>
        <fullName evidence="15">Uncharacterized protein</fullName>
    </submittedName>
</protein>
<gene>
    <name evidence="15" type="ORF">EJB05_09909</name>
</gene>
<dbReference type="PRINTS" id="PR00019">
    <property type="entry name" value="LEURICHRPT"/>
</dbReference>
<evidence type="ECO:0000313" key="16">
    <source>
        <dbReference type="Proteomes" id="UP000324897"/>
    </source>
</evidence>
<evidence type="ECO:0000256" key="8">
    <source>
        <dbReference type="ARBA" id="ARBA00022989"/>
    </source>
</evidence>
<keyword evidence="6 12" id="KW-0732">Signal</keyword>
<evidence type="ECO:0000259" key="14">
    <source>
        <dbReference type="Pfam" id="PF23598"/>
    </source>
</evidence>
<organism evidence="15 16">
    <name type="scientific">Eragrostis curvula</name>
    <name type="common">weeping love grass</name>
    <dbReference type="NCBI Taxonomy" id="38414"/>
    <lineage>
        <taxon>Eukaryota</taxon>
        <taxon>Viridiplantae</taxon>
        <taxon>Streptophyta</taxon>
        <taxon>Embryophyta</taxon>
        <taxon>Tracheophyta</taxon>
        <taxon>Spermatophyta</taxon>
        <taxon>Magnoliopsida</taxon>
        <taxon>Liliopsida</taxon>
        <taxon>Poales</taxon>
        <taxon>Poaceae</taxon>
        <taxon>PACMAD clade</taxon>
        <taxon>Chloridoideae</taxon>
        <taxon>Eragrostideae</taxon>
        <taxon>Eragrostidinae</taxon>
        <taxon>Eragrostis</taxon>
    </lineage>
</organism>
<evidence type="ECO:0000256" key="7">
    <source>
        <dbReference type="ARBA" id="ARBA00022737"/>
    </source>
</evidence>
<evidence type="ECO:0000313" key="15">
    <source>
        <dbReference type="EMBL" id="TVU43436.1"/>
    </source>
</evidence>
<keyword evidence="16" id="KW-1185">Reference proteome</keyword>
<dbReference type="InterPro" id="IPR055414">
    <property type="entry name" value="LRR_R13L4/SHOC2-like"/>
</dbReference>
<dbReference type="PANTHER" id="PTHR48061:SF14">
    <property type="entry name" value="LEUCINE-RICH REPEAT-CONTAINING N-TERMINAL PLANT-TYPE DOMAIN-CONTAINING PROTEIN"/>
    <property type="match status" value="1"/>
</dbReference>
<feature type="domain" description="Leucine-rich repeat-containing N-terminal plant-type" evidence="13">
    <location>
        <begin position="42"/>
        <end position="82"/>
    </location>
</feature>
<comment type="caution">
    <text evidence="15">The sequence shown here is derived from an EMBL/GenBank/DDBJ whole genome shotgun (WGS) entry which is preliminary data.</text>
</comment>
<feature type="non-terminal residue" evidence="15">
    <location>
        <position position="1"/>
    </location>
</feature>
<evidence type="ECO:0000256" key="11">
    <source>
        <dbReference type="SAM" id="Phobius"/>
    </source>
</evidence>
<dbReference type="Pfam" id="PF08263">
    <property type="entry name" value="LRRNT_2"/>
    <property type="match status" value="1"/>
</dbReference>
<dbReference type="Gene3D" id="3.80.10.10">
    <property type="entry name" value="Ribonuclease Inhibitor"/>
    <property type="match status" value="4"/>
</dbReference>
<feature type="domain" description="Disease resistance R13L4/SHOC-2-like LRR" evidence="14">
    <location>
        <begin position="369"/>
        <end position="488"/>
    </location>
</feature>
<dbReference type="FunFam" id="3.80.10.10:FF:000095">
    <property type="entry name" value="LRR receptor-like serine/threonine-protein kinase GSO1"/>
    <property type="match status" value="1"/>
</dbReference>
<name>A0A5J9W655_9POAL</name>
<keyword evidence="4" id="KW-0433">Leucine-rich repeat</keyword>
<comment type="subcellular location">
    <subcellularLocation>
        <location evidence="1">Cell membrane</location>
        <topology evidence="1">Single-pass type I membrane protein</topology>
    </subcellularLocation>
</comment>
<dbReference type="SMART" id="SM00369">
    <property type="entry name" value="LRR_TYP"/>
    <property type="match status" value="11"/>
</dbReference>
<evidence type="ECO:0000256" key="6">
    <source>
        <dbReference type="ARBA" id="ARBA00022729"/>
    </source>
</evidence>
<dbReference type="InterPro" id="IPR046956">
    <property type="entry name" value="RLP23-like"/>
</dbReference>
<dbReference type="Pfam" id="PF13516">
    <property type="entry name" value="LRR_6"/>
    <property type="match status" value="1"/>
</dbReference>
<accession>A0A5J9W655</accession>
<dbReference type="FunFam" id="3.80.10.10:FF:000213">
    <property type="entry name" value="Tyrosine-sulfated glycopeptide receptor 1"/>
    <property type="match status" value="1"/>
</dbReference>
<keyword evidence="9 11" id="KW-0472">Membrane</keyword>
<evidence type="ECO:0000256" key="10">
    <source>
        <dbReference type="ARBA" id="ARBA00023180"/>
    </source>
</evidence>
<evidence type="ECO:0000256" key="12">
    <source>
        <dbReference type="SAM" id="SignalP"/>
    </source>
</evidence>
<evidence type="ECO:0000256" key="3">
    <source>
        <dbReference type="ARBA" id="ARBA00022475"/>
    </source>
</evidence>
<dbReference type="Gramene" id="TVU43436">
    <property type="protein sequence ID" value="TVU43436"/>
    <property type="gene ID" value="EJB05_09909"/>
</dbReference>
<keyword evidence="3" id="KW-1003">Cell membrane</keyword>
<dbReference type="PANTHER" id="PTHR48061">
    <property type="entry name" value="LEUCINE-RICH REPEAT RECEPTOR PROTEIN KINASE EMS1-LIKE-RELATED"/>
    <property type="match status" value="1"/>
</dbReference>
<dbReference type="EMBL" id="RWGY01000005">
    <property type="protein sequence ID" value="TVU43436.1"/>
    <property type="molecule type" value="Genomic_DNA"/>
</dbReference>
<evidence type="ECO:0000256" key="2">
    <source>
        <dbReference type="ARBA" id="ARBA00009592"/>
    </source>
</evidence>
<feature type="transmembrane region" description="Helical" evidence="11">
    <location>
        <begin position="1203"/>
        <end position="1223"/>
    </location>
</feature>
<dbReference type="OrthoDB" id="442066at2759"/>
<dbReference type="AlphaFoldDB" id="A0A5J9W655"/>
<dbReference type="Pfam" id="PF00560">
    <property type="entry name" value="LRR_1"/>
    <property type="match status" value="6"/>
</dbReference>
<reference evidence="15 16" key="1">
    <citation type="journal article" date="2019" name="Sci. Rep.">
        <title>A high-quality genome of Eragrostis curvula grass provides insights into Poaceae evolution and supports new strategies to enhance forage quality.</title>
        <authorList>
            <person name="Carballo J."/>
            <person name="Santos B.A.C.M."/>
            <person name="Zappacosta D."/>
            <person name="Garbus I."/>
            <person name="Selva J.P."/>
            <person name="Gallo C.A."/>
            <person name="Diaz A."/>
            <person name="Albertini E."/>
            <person name="Caccamo M."/>
            <person name="Echenique V."/>
        </authorList>
    </citation>
    <scope>NUCLEOTIDE SEQUENCE [LARGE SCALE GENOMIC DNA]</scope>
    <source>
        <strain evidence="16">cv. Victoria</strain>
        <tissue evidence="15">Leaf</tissue>
    </source>
</reference>